<reference evidence="5" key="1">
    <citation type="journal article" date="2019" name="Int. J. Syst. Evol. Microbiol.">
        <title>The Global Catalogue of Microorganisms (GCM) 10K type strain sequencing project: providing services to taxonomists for standard genome sequencing and annotation.</title>
        <authorList>
            <consortium name="The Broad Institute Genomics Platform"/>
            <consortium name="The Broad Institute Genome Sequencing Center for Infectious Disease"/>
            <person name="Wu L."/>
            <person name="Ma J."/>
        </authorList>
    </citation>
    <scope>NUCLEOTIDE SEQUENCE [LARGE SCALE GENOMIC DNA]</scope>
    <source>
        <strain evidence="5">CCUG 58412</strain>
    </source>
</reference>
<evidence type="ECO:0000256" key="1">
    <source>
        <dbReference type="ARBA" id="ARBA00005947"/>
    </source>
</evidence>
<evidence type="ECO:0000313" key="4">
    <source>
        <dbReference type="EMBL" id="MFD0914772.1"/>
    </source>
</evidence>
<dbReference type="InterPro" id="IPR023801">
    <property type="entry name" value="His_deacetylse_dom"/>
</dbReference>
<proteinExistence type="inferred from homology"/>
<dbReference type="InterPro" id="IPR037138">
    <property type="entry name" value="His_deacetylse_dom_sf"/>
</dbReference>
<dbReference type="Pfam" id="PF00850">
    <property type="entry name" value="Hist_deacetyl"/>
    <property type="match status" value="1"/>
</dbReference>
<evidence type="ECO:0000259" key="3">
    <source>
        <dbReference type="Pfam" id="PF00850"/>
    </source>
</evidence>
<keyword evidence="2" id="KW-0732">Signal</keyword>
<evidence type="ECO:0000313" key="5">
    <source>
        <dbReference type="Proteomes" id="UP001597128"/>
    </source>
</evidence>
<dbReference type="Gene3D" id="3.40.800.20">
    <property type="entry name" value="Histone deacetylase domain"/>
    <property type="match status" value="1"/>
</dbReference>
<name>A0ABW3FEC9_9PROT</name>
<dbReference type="SUPFAM" id="SSF52768">
    <property type="entry name" value="Arginase/deacetylase"/>
    <property type="match status" value="1"/>
</dbReference>
<feature type="chain" id="PRO_5046165007" evidence="2">
    <location>
        <begin position="25"/>
        <end position="343"/>
    </location>
</feature>
<dbReference type="Proteomes" id="UP001597128">
    <property type="component" value="Unassembled WGS sequence"/>
</dbReference>
<keyword evidence="5" id="KW-1185">Reference proteome</keyword>
<protein>
    <submittedName>
        <fullName evidence="4">Histone deacetylase</fullName>
    </submittedName>
</protein>
<organism evidence="4 5">
    <name type="scientific">Methylophilus luteus</name>
    <dbReference type="NCBI Taxonomy" id="640108"/>
    <lineage>
        <taxon>Bacteria</taxon>
        <taxon>Pseudomonadati</taxon>
        <taxon>Pseudomonadota</taxon>
        <taxon>Betaproteobacteria</taxon>
        <taxon>Nitrosomonadales</taxon>
        <taxon>Methylophilaceae</taxon>
        <taxon>Methylophilus</taxon>
    </lineage>
</organism>
<sequence>MHFCLSSYFLSFFLLSILPLAAQAAPVTILYSDRFLQHDTGTGHPDTPDRLAYLIQHLKQQKNLNANLRWPTFSAAKRQDLLAVHQASYLDLLESEQQQLTTSRPYLTLSTGDTVISKDSLAVARLATGAAMAGVDAVMQQQSKSAFALVRPPGHHATADRGMGFCIYNHVAVAARYAQKQYAVKKILIVDIDVHHGNGTQDIFAQDDSVFYFSAHQHPLYPRTGRPQETGLGNGKGYTMNIDIPPGSDESVLLAAIDKQLLPAMQGFQPELILVSAGLDTHQGDLLGGLNYSDAGYAAIARKVIKLADQYAQGRSVWVLEGGYVPANNAQAVESILQTLIVP</sequence>
<dbReference type="PANTHER" id="PTHR10625:SF10">
    <property type="entry name" value="HISTONE DEACETYLASE HDAC1"/>
    <property type="match status" value="1"/>
</dbReference>
<accession>A0ABW3FEC9</accession>
<dbReference type="CDD" id="cd09992">
    <property type="entry name" value="HDAC_classII"/>
    <property type="match status" value="1"/>
</dbReference>
<dbReference type="EMBL" id="JBHTKB010000004">
    <property type="protein sequence ID" value="MFD0914772.1"/>
    <property type="molecule type" value="Genomic_DNA"/>
</dbReference>
<dbReference type="PRINTS" id="PR01270">
    <property type="entry name" value="HDASUPER"/>
</dbReference>
<evidence type="ECO:0000256" key="2">
    <source>
        <dbReference type="SAM" id="SignalP"/>
    </source>
</evidence>
<dbReference type="RefSeq" id="WP_379059055.1">
    <property type="nucleotide sequence ID" value="NZ_JBHTKB010000004.1"/>
</dbReference>
<comment type="similarity">
    <text evidence="1">Belongs to the histone deacetylase family.</text>
</comment>
<gene>
    <name evidence="4" type="ORF">ACFQ1Z_14520</name>
</gene>
<comment type="caution">
    <text evidence="4">The sequence shown here is derived from an EMBL/GenBank/DDBJ whole genome shotgun (WGS) entry which is preliminary data.</text>
</comment>
<feature type="signal peptide" evidence="2">
    <location>
        <begin position="1"/>
        <end position="24"/>
    </location>
</feature>
<dbReference type="PANTHER" id="PTHR10625">
    <property type="entry name" value="HISTONE DEACETYLASE HDAC1-RELATED"/>
    <property type="match status" value="1"/>
</dbReference>
<dbReference type="InterPro" id="IPR000286">
    <property type="entry name" value="HDACs"/>
</dbReference>
<dbReference type="InterPro" id="IPR023696">
    <property type="entry name" value="Ureohydrolase_dom_sf"/>
</dbReference>
<feature type="domain" description="Histone deacetylase" evidence="3">
    <location>
        <begin position="44"/>
        <end position="339"/>
    </location>
</feature>